<sequence>MHNNELKRKSEASCPLPLRKRFHVQPDNNNWGTTLTTPPSTNPPKEDVVQIHNDSNHKQQHSPPLPTIQKDTIPEPEGRHNHNINRARVKQTGRIEQSSSVPVDVETVSDEEEDYESTMEEESSSEDSDSSSSEEDTTPYCFCRKPDHGKFMIACDRCDEWFHGECVGITKEAANRIKNWLCRNCSPTSDPPMKMGKPIIFHMHSPSTEDKKKVKKCRWFLCIRDPKQGSKYCCDECGILNARENLRGKKTEELATRETSLTGADKDDFVQLREIQEKKKVIAGTMQNIFQEKQQLEKDIQRASSGTTIADEKSVTSSLDTINCSSCHLPIHIKQYHTHISVCQPTKGRSGNKGEMCGCPSGEYAVGYCQRTKKACEKHVQWENIRRAHIDQERSVQKQNGDKLLEEERIIHERIVRRSNNSDKSSHRVVSHDEGQEGKKE</sequence>
<evidence type="ECO:0000256" key="3">
    <source>
        <dbReference type="ARBA" id="ARBA00022771"/>
    </source>
</evidence>
<dbReference type="PROSITE" id="PS01359">
    <property type="entry name" value="ZF_PHD_1"/>
    <property type="match status" value="1"/>
</dbReference>
<protein>
    <recommendedName>
        <fullName evidence="9">CXXC-type zinc finger protein 1</fullName>
    </recommendedName>
</protein>
<feature type="compositionally biased region" description="Basic residues" evidence="11">
    <location>
        <begin position="81"/>
        <end position="91"/>
    </location>
</feature>
<feature type="region of interest" description="Disordered" evidence="11">
    <location>
        <begin position="416"/>
        <end position="441"/>
    </location>
</feature>
<dbReference type="InParanoid" id="A0A2P6MP31"/>
<proteinExistence type="predicted"/>
<evidence type="ECO:0000256" key="2">
    <source>
        <dbReference type="ARBA" id="ARBA00022723"/>
    </source>
</evidence>
<dbReference type="GO" id="GO:0008270">
    <property type="term" value="F:zinc ion binding"/>
    <property type="evidence" value="ECO:0007669"/>
    <property type="project" value="UniProtKB-KW"/>
</dbReference>
<dbReference type="InterPro" id="IPR022056">
    <property type="entry name" value="CpG-bd_C"/>
</dbReference>
<dbReference type="InterPro" id="IPR019786">
    <property type="entry name" value="Zinc_finger_PHD-type_CS"/>
</dbReference>
<organism evidence="13 14">
    <name type="scientific">Planoprotostelium fungivorum</name>
    <dbReference type="NCBI Taxonomy" id="1890364"/>
    <lineage>
        <taxon>Eukaryota</taxon>
        <taxon>Amoebozoa</taxon>
        <taxon>Evosea</taxon>
        <taxon>Variosea</taxon>
        <taxon>Cavosteliida</taxon>
        <taxon>Cavosteliaceae</taxon>
        <taxon>Planoprotostelium</taxon>
    </lineage>
</organism>
<dbReference type="InterPro" id="IPR011011">
    <property type="entry name" value="Znf_FYVE_PHD"/>
</dbReference>
<dbReference type="PROSITE" id="PS50016">
    <property type="entry name" value="ZF_PHD_2"/>
    <property type="match status" value="1"/>
</dbReference>
<keyword evidence="6" id="KW-0238">DNA-binding</keyword>
<dbReference type="AlphaFoldDB" id="A0A2P6MP31"/>
<dbReference type="InterPro" id="IPR013083">
    <property type="entry name" value="Znf_RING/FYVE/PHD"/>
</dbReference>
<keyword evidence="14" id="KW-1185">Reference proteome</keyword>
<evidence type="ECO:0000256" key="1">
    <source>
        <dbReference type="ARBA" id="ARBA00004123"/>
    </source>
</evidence>
<evidence type="ECO:0000256" key="5">
    <source>
        <dbReference type="ARBA" id="ARBA00023015"/>
    </source>
</evidence>
<evidence type="ECO:0000256" key="7">
    <source>
        <dbReference type="ARBA" id="ARBA00023163"/>
    </source>
</evidence>
<dbReference type="Gene3D" id="3.30.40.10">
    <property type="entry name" value="Zinc/RING finger domain, C3HC4 (zinc finger)"/>
    <property type="match status" value="1"/>
</dbReference>
<dbReference type="InterPro" id="IPR001965">
    <property type="entry name" value="Znf_PHD"/>
</dbReference>
<keyword evidence="8" id="KW-0539">Nucleus</keyword>
<evidence type="ECO:0000259" key="12">
    <source>
        <dbReference type="PROSITE" id="PS50016"/>
    </source>
</evidence>
<dbReference type="GO" id="GO:0048188">
    <property type="term" value="C:Set1C/COMPASS complex"/>
    <property type="evidence" value="ECO:0007669"/>
    <property type="project" value="InterPro"/>
</dbReference>
<dbReference type="InterPro" id="IPR019787">
    <property type="entry name" value="Znf_PHD-finger"/>
</dbReference>
<dbReference type="STRING" id="1890364.A0A2P6MP31"/>
<accession>A0A2P6MP31</accession>
<evidence type="ECO:0000256" key="4">
    <source>
        <dbReference type="ARBA" id="ARBA00022833"/>
    </source>
</evidence>
<evidence type="ECO:0000256" key="10">
    <source>
        <dbReference type="PROSITE-ProRule" id="PRU00146"/>
    </source>
</evidence>
<keyword evidence="4" id="KW-0862">Zinc</keyword>
<dbReference type="GO" id="GO:0003677">
    <property type="term" value="F:DNA binding"/>
    <property type="evidence" value="ECO:0007669"/>
    <property type="project" value="UniProtKB-KW"/>
</dbReference>
<keyword evidence="5" id="KW-0805">Transcription regulation</keyword>
<dbReference type="OrthoDB" id="21582at2759"/>
<dbReference type="InterPro" id="IPR037869">
    <property type="entry name" value="Spp1/CFP1"/>
</dbReference>
<feature type="compositionally biased region" description="Basic and acidic residues" evidence="11">
    <location>
        <begin position="44"/>
        <end position="57"/>
    </location>
</feature>
<dbReference type="PANTHER" id="PTHR46174:SF1">
    <property type="entry name" value="CXXC-TYPE ZINC FINGER PROTEIN 1"/>
    <property type="match status" value="1"/>
</dbReference>
<dbReference type="SMART" id="SM00249">
    <property type="entry name" value="PHD"/>
    <property type="match status" value="1"/>
</dbReference>
<keyword evidence="7" id="KW-0804">Transcription</keyword>
<name>A0A2P6MP31_9EUKA</name>
<dbReference type="GO" id="GO:0045893">
    <property type="term" value="P:positive regulation of DNA-templated transcription"/>
    <property type="evidence" value="ECO:0007669"/>
    <property type="project" value="TreeGrafter"/>
</dbReference>
<feature type="compositionally biased region" description="Acidic residues" evidence="11">
    <location>
        <begin position="107"/>
        <end position="136"/>
    </location>
</feature>
<dbReference type="EMBL" id="MDYQ01000599">
    <property type="protein sequence ID" value="PRP73474.1"/>
    <property type="molecule type" value="Genomic_DNA"/>
</dbReference>
<evidence type="ECO:0000256" key="6">
    <source>
        <dbReference type="ARBA" id="ARBA00023125"/>
    </source>
</evidence>
<reference evidence="13 14" key="1">
    <citation type="journal article" date="2018" name="Genome Biol. Evol.">
        <title>Multiple Roots of Fruiting Body Formation in Amoebozoa.</title>
        <authorList>
            <person name="Hillmann F."/>
            <person name="Forbes G."/>
            <person name="Novohradska S."/>
            <person name="Ferling I."/>
            <person name="Riege K."/>
            <person name="Groth M."/>
            <person name="Westermann M."/>
            <person name="Marz M."/>
            <person name="Spaller T."/>
            <person name="Winckler T."/>
            <person name="Schaap P."/>
            <person name="Glockner G."/>
        </authorList>
    </citation>
    <scope>NUCLEOTIDE SEQUENCE [LARGE SCALE GENOMIC DNA]</scope>
    <source>
        <strain evidence="13 14">Jena</strain>
    </source>
</reference>
<dbReference type="PANTHER" id="PTHR46174">
    <property type="entry name" value="CXXC-TYPE ZINC FINGER PROTEIN 1"/>
    <property type="match status" value="1"/>
</dbReference>
<comment type="caution">
    <text evidence="13">The sequence shown here is derived from an EMBL/GenBank/DDBJ whole genome shotgun (WGS) entry which is preliminary data.</text>
</comment>
<dbReference type="Proteomes" id="UP000241769">
    <property type="component" value="Unassembled WGS sequence"/>
</dbReference>
<evidence type="ECO:0000313" key="14">
    <source>
        <dbReference type="Proteomes" id="UP000241769"/>
    </source>
</evidence>
<gene>
    <name evidence="13" type="ORF">PROFUN_02483</name>
</gene>
<feature type="region of interest" description="Disordered" evidence="11">
    <location>
        <begin position="1"/>
        <end position="136"/>
    </location>
</feature>
<comment type="subcellular location">
    <subcellularLocation>
        <location evidence="1">Nucleus</location>
    </subcellularLocation>
</comment>
<evidence type="ECO:0000256" key="9">
    <source>
        <dbReference type="ARBA" id="ARBA00023828"/>
    </source>
</evidence>
<evidence type="ECO:0000313" key="13">
    <source>
        <dbReference type="EMBL" id="PRP73474.1"/>
    </source>
</evidence>
<evidence type="ECO:0000256" key="11">
    <source>
        <dbReference type="SAM" id="MobiDB-lite"/>
    </source>
</evidence>
<evidence type="ECO:0000256" key="8">
    <source>
        <dbReference type="ARBA" id="ARBA00023242"/>
    </source>
</evidence>
<feature type="compositionally biased region" description="Basic and acidic residues" evidence="11">
    <location>
        <begin position="1"/>
        <end position="11"/>
    </location>
</feature>
<keyword evidence="2" id="KW-0479">Metal-binding</keyword>
<dbReference type="Pfam" id="PF00628">
    <property type="entry name" value="PHD"/>
    <property type="match status" value="1"/>
</dbReference>
<keyword evidence="3 10" id="KW-0863">Zinc-finger</keyword>
<dbReference type="SUPFAM" id="SSF57903">
    <property type="entry name" value="FYVE/PHD zinc finger"/>
    <property type="match status" value="1"/>
</dbReference>
<dbReference type="Pfam" id="PF12269">
    <property type="entry name" value="CpG_bind_C"/>
    <property type="match status" value="1"/>
</dbReference>
<feature type="domain" description="PHD-type" evidence="12">
    <location>
        <begin position="138"/>
        <end position="188"/>
    </location>
</feature>